<evidence type="ECO:0000313" key="2">
    <source>
        <dbReference type="EMBL" id="CZR65064.1"/>
    </source>
</evidence>
<gene>
    <name evidence="2" type="ORF">PAC_14964</name>
</gene>
<protein>
    <recommendedName>
        <fullName evidence="1">DUF7580 domain-containing protein</fullName>
    </recommendedName>
</protein>
<feature type="domain" description="DUF7580" evidence="1">
    <location>
        <begin position="341"/>
        <end position="514"/>
    </location>
</feature>
<dbReference type="AlphaFoldDB" id="A0A1L7XJ67"/>
<dbReference type="STRING" id="576137.A0A1L7XJ67"/>
<dbReference type="OrthoDB" id="3565018at2759"/>
<proteinExistence type="predicted"/>
<dbReference type="InterPro" id="IPR056002">
    <property type="entry name" value="DUF7580"/>
</dbReference>
<organism evidence="2 3">
    <name type="scientific">Phialocephala subalpina</name>
    <dbReference type="NCBI Taxonomy" id="576137"/>
    <lineage>
        <taxon>Eukaryota</taxon>
        <taxon>Fungi</taxon>
        <taxon>Dikarya</taxon>
        <taxon>Ascomycota</taxon>
        <taxon>Pezizomycotina</taxon>
        <taxon>Leotiomycetes</taxon>
        <taxon>Helotiales</taxon>
        <taxon>Mollisiaceae</taxon>
        <taxon>Phialocephala</taxon>
        <taxon>Phialocephala fortinii species complex</taxon>
    </lineage>
</organism>
<keyword evidence="3" id="KW-1185">Reference proteome</keyword>
<evidence type="ECO:0000259" key="1">
    <source>
        <dbReference type="Pfam" id="PF24476"/>
    </source>
</evidence>
<evidence type="ECO:0000313" key="3">
    <source>
        <dbReference type="Proteomes" id="UP000184330"/>
    </source>
</evidence>
<accession>A0A1L7XJ67</accession>
<dbReference type="EMBL" id="FJOG01000029">
    <property type="protein sequence ID" value="CZR65064.1"/>
    <property type="molecule type" value="Genomic_DNA"/>
</dbReference>
<sequence>MQLRALSWGLDPTWNQPGRPALFLVKNALQAFPPASTCDISGFEVVGVVLAVWPLVVNGLQIYKSCKSGQGWGLLLQEFKTEWIICIEFVCHLLAPEVTEAELHRLTVASKPDEAKWKDKKLNDSLRDRLGKEKCEVVVGTLEEMEKLLRSLTNRFGVDETDLATTSSKIRRGLRALQLTLTASSARENLKKLRNYNSRLQRLFSNSIGSMGIAQERQSRSASTLPPEVLARISANANDLHDALVENYRCSCISHSTSDPLGKSWAQEPSISTIPTSLSDSSVPPFDGHKISLSTSDNIKEDNLIQDLCYFIKSLGGNELKGPCCLGVLEAKERRYIVNVTSLGGEAAESTTFVSLEGYLSPSRPWNLSRQKRMDLALSLSLAILQFFSTQWVDDRWSFRDFSMLRGDTVQIFVTKKFFSSRCVVAGPDQIIVSPQATMFWDCINEPILTRLGLALTELALGRRLSDLRAQNNKPNPNYDMIDVAIAKKLVHEGYILEEAGRNYHDAVKACLEHQVIMPEGVKGLNSRHANFQADLETFIVTPVRECYLASWKSIEGA</sequence>
<dbReference type="Pfam" id="PF24476">
    <property type="entry name" value="DUF7580"/>
    <property type="match status" value="1"/>
</dbReference>
<dbReference type="PANTHER" id="PTHR35186">
    <property type="entry name" value="ANK_REP_REGION DOMAIN-CONTAINING PROTEIN"/>
    <property type="match status" value="1"/>
</dbReference>
<name>A0A1L7XJ67_9HELO</name>
<reference evidence="2 3" key="1">
    <citation type="submission" date="2016-03" db="EMBL/GenBank/DDBJ databases">
        <authorList>
            <person name="Ploux O."/>
        </authorList>
    </citation>
    <scope>NUCLEOTIDE SEQUENCE [LARGE SCALE GENOMIC DNA]</scope>
    <source>
        <strain evidence="2 3">UAMH 11012</strain>
    </source>
</reference>
<dbReference type="Proteomes" id="UP000184330">
    <property type="component" value="Unassembled WGS sequence"/>
</dbReference>
<dbReference type="PANTHER" id="PTHR35186:SF4">
    <property type="entry name" value="PRION-INHIBITION AND PROPAGATION HELO DOMAIN-CONTAINING PROTEIN"/>
    <property type="match status" value="1"/>
</dbReference>